<dbReference type="GO" id="GO:0071111">
    <property type="term" value="F:cyclic-guanylate-specific phosphodiesterase activity"/>
    <property type="evidence" value="ECO:0007669"/>
    <property type="project" value="InterPro"/>
</dbReference>
<gene>
    <name evidence="4" type="ORF">CCON33237_0668</name>
</gene>
<dbReference type="Proteomes" id="UP000066049">
    <property type="component" value="Chromosome"/>
</dbReference>
<dbReference type="Gene3D" id="3.30.110.200">
    <property type="match status" value="1"/>
</dbReference>
<dbReference type="PROSITE" id="PS50887">
    <property type="entry name" value="GGDEF"/>
    <property type="match status" value="1"/>
</dbReference>
<evidence type="ECO:0000313" key="4">
    <source>
        <dbReference type="EMBL" id="ALF47363.1"/>
    </source>
</evidence>
<organism evidence="4 5">
    <name type="scientific">Campylobacter concisus</name>
    <dbReference type="NCBI Taxonomy" id="199"/>
    <lineage>
        <taxon>Bacteria</taxon>
        <taxon>Pseudomonadati</taxon>
        <taxon>Campylobacterota</taxon>
        <taxon>Epsilonproteobacteria</taxon>
        <taxon>Campylobacterales</taxon>
        <taxon>Campylobacteraceae</taxon>
        <taxon>Campylobacter</taxon>
    </lineage>
</organism>
<feature type="transmembrane region" description="Helical" evidence="1">
    <location>
        <begin position="152"/>
        <end position="171"/>
    </location>
</feature>
<feature type="transmembrane region" description="Helical" evidence="1">
    <location>
        <begin position="7"/>
        <end position="27"/>
    </location>
</feature>
<proteinExistence type="predicted"/>
<evidence type="ECO:0000259" key="3">
    <source>
        <dbReference type="PROSITE" id="PS50887"/>
    </source>
</evidence>
<evidence type="ECO:0000313" key="5">
    <source>
        <dbReference type="Proteomes" id="UP000066049"/>
    </source>
</evidence>
<dbReference type="Pfam" id="PF16448">
    <property type="entry name" value="LapD_MoxY_N"/>
    <property type="match status" value="1"/>
</dbReference>
<sequence length="649" mass="73659">MTLFKQIMIAVITFGIMIFVAVGYLNFKSLNGYINDQLGENARHTANSLGLALKPIIDPDDMSLAQTMINSMFDSGRYKLIKLEDVDGKVLIENSQQTVVKDIPEWFYKIAKFEAPIADSEIMTGWAKFGTLYVQGSTALAYNELYTNSKNIFNFLLLMIIVTLVVAYFALKAIFRPLMKVQDQAEAILDNKFIIQKRIPFTADLKKMVLAMNSMVSKVKDIFEREAATLSKYQELLYKDTMSGANNRRFFQTKFSEYLASEEYSSGVALLVSFKDLINLKSTLGFEKWQSVVMKIAQILQEKSIHNDKNAIVARLNDNDFIVLSYGRNSSNFLALCDEIMNEFKKLYANFALNDSEYPVNAAIVEYSPNTDIKTLLTSADVTLASSRLAGSFTYKVFNENQNTLVIGKEKYKELIFDSIKEDEFKFAAQKVIDLDSNFEQYELYLRLVDKDGVWRMASYFMPMVNELNLGAMLDLHILNRVARILPENILPSGNLAINLGKEILNSDENFSKLEATLKKISQISKYKNYIEIPNKDDISIESIVKLTKKLKELGFGFGFDHFELNAKGIEKLKEFNPDYVKIQSNVLIDFLSDKSGVNTKQSLDVVLSSKDIILIAIGVESEEQKKKLIDLGIKNMQGIYIDEIKNIG</sequence>
<dbReference type="RefSeq" id="WP_054196397.1">
    <property type="nucleotide sequence ID" value="NZ_CABMKQ010000066.1"/>
</dbReference>
<dbReference type="SUPFAM" id="SSF141868">
    <property type="entry name" value="EAL domain-like"/>
    <property type="match status" value="1"/>
</dbReference>
<dbReference type="SMART" id="SM00052">
    <property type="entry name" value="EAL"/>
    <property type="match status" value="1"/>
</dbReference>
<dbReference type="PATRIC" id="fig|199.248.peg.699"/>
<dbReference type="InterPro" id="IPR000160">
    <property type="entry name" value="GGDEF_dom"/>
</dbReference>
<dbReference type="InterPro" id="IPR001633">
    <property type="entry name" value="EAL_dom"/>
</dbReference>
<dbReference type="Gene3D" id="3.20.20.450">
    <property type="entry name" value="EAL domain"/>
    <property type="match status" value="1"/>
</dbReference>
<dbReference type="PANTHER" id="PTHR33121">
    <property type="entry name" value="CYCLIC DI-GMP PHOSPHODIESTERASE PDEF"/>
    <property type="match status" value="1"/>
</dbReference>
<dbReference type="InterPro" id="IPR042461">
    <property type="entry name" value="LapD_MoxY_peri_C"/>
</dbReference>
<evidence type="ECO:0000259" key="2">
    <source>
        <dbReference type="PROSITE" id="PS50883"/>
    </source>
</evidence>
<reference evidence="5" key="1">
    <citation type="submission" date="2015-08" db="EMBL/GenBank/DDBJ databases">
        <title>Comparative genomics of the Campylobacter concisus group.</title>
        <authorList>
            <person name="Miller W.G."/>
            <person name="Yee E."/>
            <person name="Chapman M.H."/>
            <person name="Huynh S."/>
            <person name="Bono J.L."/>
            <person name="On S.L.W."/>
            <person name="St Leger J."/>
            <person name="Foster G."/>
            <person name="Parker C.T."/>
        </authorList>
    </citation>
    <scope>NUCLEOTIDE SEQUENCE [LARGE SCALE GENOMIC DNA]</scope>
    <source>
        <strain evidence="5">ATCC 33237</strain>
    </source>
</reference>
<protein>
    <submittedName>
        <fullName evidence="4">Diguanylate cyclase/phosphodiesterase</fullName>
    </submittedName>
</protein>
<dbReference type="SMART" id="SM00267">
    <property type="entry name" value="GGDEF"/>
    <property type="match status" value="1"/>
</dbReference>
<feature type="domain" description="EAL" evidence="2">
    <location>
        <begin position="409"/>
        <end position="649"/>
    </location>
</feature>
<dbReference type="InterPro" id="IPR043128">
    <property type="entry name" value="Rev_trsase/Diguanyl_cyclase"/>
</dbReference>
<dbReference type="InterPro" id="IPR035919">
    <property type="entry name" value="EAL_sf"/>
</dbReference>
<keyword evidence="1" id="KW-1133">Transmembrane helix</keyword>
<name>A0A0M5MFY9_9BACT</name>
<evidence type="ECO:0000256" key="1">
    <source>
        <dbReference type="SAM" id="Phobius"/>
    </source>
</evidence>
<dbReference type="InterPro" id="IPR032244">
    <property type="entry name" value="LapD_MoxY_N"/>
</dbReference>
<dbReference type="Gene3D" id="6.20.270.20">
    <property type="entry name" value="LapD/MoxY periplasmic domain"/>
    <property type="match status" value="1"/>
</dbReference>
<accession>A0A0M5MFY9</accession>
<keyword evidence="1" id="KW-0812">Transmembrane</keyword>
<feature type="domain" description="GGDEF" evidence="3">
    <location>
        <begin position="265"/>
        <end position="400"/>
    </location>
</feature>
<dbReference type="KEGG" id="ccoc:CCON33237_0668"/>
<dbReference type="Gene3D" id="3.30.70.270">
    <property type="match status" value="1"/>
</dbReference>
<dbReference type="InterPro" id="IPR050706">
    <property type="entry name" value="Cyclic-di-GMP_PDE-like"/>
</dbReference>
<dbReference type="EMBL" id="CP012541">
    <property type="protein sequence ID" value="ALF47363.1"/>
    <property type="molecule type" value="Genomic_DNA"/>
</dbReference>
<dbReference type="InterPro" id="IPR029787">
    <property type="entry name" value="Nucleotide_cyclase"/>
</dbReference>
<keyword evidence="1" id="KW-0472">Membrane</keyword>
<dbReference type="GeneID" id="28662342"/>
<dbReference type="AlphaFoldDB" id="A0A0M5MFY9"/>
<dbReference type="Pfam" id="PF00990">
    <property type="entry name" value="GGDEF"/>
    <property type="match status" value="1"/>
</dbReference>
<dbReference type="PROSITE" id="PS50883">
    <property type="entry name" value="EAL"/>
    <property type="match status" value="1"/>
</dbReference>
<dbReference type="PANTHER" id="PTHR33121:SF79">
    <property type="entry name" value="CYCLIC DI-GMP PHOSPHODIESTERASE PDED-RELATED"/>
    <property type="match status" value="1"/>
</dbReference>
<dbReference type="SUPFAM" id="SSF55073">
    <property type="entry name" value="Nucleotide cyclase"/>
    <property type="match status" value="1"/>
</dbReference>
<dbReference type="Pfam" id="PF00563">
    <property type="entry name" value="EAL"/>
    <property type="match status" value="1"/>
</dbReference>